<proteinExistence type="predicted"/>
<dbReference type="EMBL" id="UINC01015414">
    <property type="protein sequence ID" value="SVA64927.1"/>
    <property type="molecule type" value="Genomic_DNA"/>
</dbReference>
<dbReference type="Gene3D" id="2.60.120.620">
    <property type="entry name" value="q2cbj1_9rhob like domain"/>
    <property type="match status" value="1"/>
</dbReference>
<accession>A0A381XL54</accession>
<reference evidence="1" key="1">
    <citation type="submission" date="2018-05" db="EMBL/GenBank/DDBJ databases">
        <authorList>
            <person name="Lanie J.A."/>
            <person name="Ng W.-L."/>
            <person name="Kazmierczak K.M."/>
            <person name="Andrzejewski T.M."/>
            <person name="Davidsen T.M."/>
            <person name="Wayne K.J."/>
            <person name="Tettelin H."/>
            <person name="Glass J.I."/>
            <person name="Rusch D."/>
            <person name="Podicherti R."/>
            <person name="Tsui H.-C.T."/>
            <person name="Winkler M.E."/>
        </authorList>
    </citation>
    <scope>NUCLEOTIDE SEQUENCE</scope>
</reference>
<evidence type="ECO:0000313" key="1">
    <source>
        <dbReference type="EMBL" id="SVA64927.1"/>
    </source>
</evidence>
<dbReference type="SUPFAM" id="SSF51197">
    <property type="entry name" value="Clavaminate synthase-like"/>
    <property type="match status" value="1"/>
</dbReference>
<dbReference type="InterPro" id="IPR008775">
    <property type="entry name" value="Phytyl_CoA_dOase-like"/>
</dbReference>
<dbReference type="Pfam" id="PF05721">
    <property type="entry name" value="PhyH"/>
    <property type="match status" value="1"/>
</dbReference>
<dbReference type="AlphaFoldDB" id="A0A381XL54"/>
<protein>
    <recommendedName>
        <fullName evidence="2">Fe2OG dioxygenase domain-containing protein</fullName>
    </recommendedName>
</protein>
<gene>
    <name evidence="1" type="ORF">METZ01_LOCUS117781</name>
</gene>
<sequence length="235" mass="26973">MAETCGHIEWLMEKHPDLRPEFLHTSLVIDDPFWVRLVRDERLLDIVEAFIGPNIALFASHYICKPPYDGKPVLWHQDASYWPLKPMEVISIWLAVSDSTRKNGCMRVIPKTHKGNLHEYIERNDVDNVLGSSIDPELVDESKAVDLELNAGDLSIHHPNIIHGSDANNSSKWRRGLTIRYIPTSTKILEKNCGCPFLFRGDVKDGINDYLPFPKYNEGRHYPFKDAHGWDESNS</sequence>
<dbReference type="PANTHER" id="PTHR20883:SF48">
    <property type="entry name" value="ECTOINE DIOXYGENASE"/>
    <property type="match status" value="1"/>
</dbReference>
<organism evidence="1">
    <name type="scientific">marine metagenome</name>
    <dbReference type="NCBI Taxonomy" id="408172"/>
    <lineage>
        <taxon>unclassified sequences</taxon>
        <taxon>metagenomes</taxon>
        <taxon>ecological metagenomes</taxon>
    </lineage>
</organism>
<evidence type="ECO:0008006" key="2">
    <source>
        <dbReference type="Google" id="ProtNLM"/>
    </source>
</evidence>
<name>A0A381XL54_9ZZZZ</name>
<dbReference type="GO" id="GO:0016491">
    <property type="term" value="F:oxidoreductase activity"/>
    <property type="evidence" value="ECO:0007669"/>
    <property type="project" value="UniProtKB-ARBA"/>
</dbReference>
<dbReference type="GO" id="GO:0046872">
    <property type="term" value="F:metal ion binding"/>
    <property type="evidence" value="ECO:0007669"/>
    <property type="project" value="UniProtKB-ARBA"/>
</dbReference>
<dbReference type="PANTHER" id="PTHR20883">
    <property type="entry name" value="PHYTANOYL-COA DIOXYGENASE DOMAIN CONTAINING 1"/>
    <property type="match status" value="1"/>
</dbReference>